<dbReference type="KEGG" id="tfr:BR63_13520"/>
<reference evidence="1 2" key="1">
    <citation type="journal article" date="2019" name="Front. Microbiol.">
        <title>Thermoanaerosceptrum fracticalcis gen. nov. sp. nov., a Novel Fumarate-Fermenting Microorganism From a Deep Fractured Carbonate Aquifer of the US Great Basin.</title>
        <authorList>
            <person name="Hamilton-Brehm S.D."/>
            <person name="Stewart L.E."/>
            <person name="Zavarin M."/>
            <person name="Caldwell M."/>
            <person name="Lawson P.A."/>
            <person name="Onstott T.C."/>
            <person name="Grzymski J."/>
            <person name="Neveux I."/>
            <person name="Lollar B.S."/>
            <person name="Russell C.E."/>
            <person name="Moser D.P."/>
        </authorList>
    </citation>
    <scope>NUCLEOTIDE SEQUENCE [LARGE SCALE GENOMIC DNA]</scope>
    <source>
        <strain evidence="1 2">DRI-13</strain>
    </source>
</reference>
<dbReference type="AlphaFoldDB" id="A0A7G6E574"/>
<sequence length="90" mass="10093">MFLHLGGDTSVLLRDVVGIFDLDSIKDSPATKEFLEIARDEGLISMVGTEDKIKSFIITKEKVYYSPISSITLQKRALNIMDLEDGLEEQ</sequence>
<protein>
    <submittedName>
        <fullName evidence="1">DUF370 domain-containing protein</fullName>
    </submittedName>
</protein>
<gene>
    <name evidence="1" type="ORF">BR63_13520</name>
</gene>
<dbReference type="RefSeq" id="WP_034425375.1">
    <property type="nucleotide sequence ID" value="NZ_CP045798.1"/>
</dbReference>
<proteinExistence type="predicted"/>
<dbReference type="Pfam" id="PF04025">
    <property type="entry name" value="RemA-like"/>
    <property type="match status" value="1"/>
</dbReference>
<dbReference type="OrthoDB" id="9811390at2"/>
<organism evidence="1 2">
    <name type="scientific">Thermanaerosceptrum fracticalcis</name>
    <dbReference type="NCBI Taxonomy" id="1712410"/>
    <lineage>
        <taxon>Bacteria</taxon>
        <taxon>Bacillati</taxon>
        <taxon>Bacillota</taxon>
        <taxon>Clostridia</taxon>
        <taxon>Eubacteriales</taxon>
        <taxon>Peptococcaceae</taxon>
        <taxon>Thermanaerosceptrum</taxon>
    </lineage>
</organism>
<dbReference type="Proteomes" id="UP000515847">
    <property type="component" value="Chromosome"/>
</dbReference>
<keyword evidence="2" id="KW-1185">Reference proteome</keyword>
<evidence type="ECO:0000313" key="2">
    <source>
        <dbReference type="Proteomes" id="UP000515847"/>
    </source>
</evidence>
<dbReference type="InterPro" id="IPR007169">
    <property type="entry name" value="RemA-like"/>
</dbReference>
<accession>A0A7G6E574</accession>
<dbReference type="EMBL" id="CP045798">
    <property type="protein sequence ID" value="QNB47228.1"/>
    <property type="molecule type" value="Genomic_DNA"/>
</dbReference>
<evidence type="ECO:0000313" key="1">
    <source>
        <dbReference type="EMBL" id="QNB47228.1"/>
    </source>
</evidence>
<dbReference type="NCBIfam" id="NF046065">
    <property type="entry name" value="MtxRegRemB"/>
    <property type="match status" value="1"/>
</dbReference>
<name>A0A7G6E574_THEFR</name>